<organism evidence="1 2">
    <name type="scientific">Dreissena polymorpha</name>
    <name type="common">Zebra mussel</name>
    <name type="synonym">Mytilus polymorpha</name>
    <dbReference type="NCBI Taxonomy" id="45954"/>
    <lineage>
        <taxon>Eukaryota</taxon>
        <taxon>Metazoa</taxon>
        <taxon>Spiralia</taxon>
        <taxon>Lophotrochozoa</taxon>
        <taxon>Mollusca</taxon>
        <taxon>Bivalvia</taxon>
        <taxon>Autobranchia</taxon>
        <taxon>Heteroconchia</taxon>
        <taxon>Euheterodonta</taxon>
        <taxon>Imparidentia</taxon>
        <taxon>Neoheterodontei</taxon>
        <taxon>Myida</taxon>
        <taxon>Dreissenoidea</taxon>
        <taxon>Dreissenidae</taxon>
        <taxon>Dreissena</taxon>
    </lineage>
</organism>
<accession>A0A9D4E3B0</accession>
<evidence type="ECO:0000313" key="1">
    <source>
        <dbReference type="EMBL" id="KAH3771685.1"/>
    </source>
</evidence>
<reference evidence="1" key="1">
    <citation type="journal article" date="2019" name="bioRxiv">
        <title>The Genome of the Zebra Mussel, Dreissena polymorpha: A Resource for Invasive Species Research.</title>
        <authorList>
            <person name="McCartney M.A."/>
            <person name="Auch B."/>
            <person name="Kono T."/>
            <person name="Mallez S."/>
            <person name="Zhang Y."/>
            <person name="Obille A."/>
            <person name="Becker A."/>
            <person name="Abrahante J.E."/>
            <person name="Garbe J."/>
            <person name="Badalamenti J.P."/>
            <person name="Herman A."/>
            <person name="Mangelson H."/>
            <person name="Liachko I."/>
            <person name="Sullivan S."/>
            <person name="Sone E.D."/>
            <person name="Koren S."/>
            <person name="Silverstein K.A.T."/>
            <person name="Beckman K.B."/>
            <person name="Gohl D.M."/>
        </authorList>
    </citation>
    <scope>NUCLEOTIDE SEQUENCE</scope>
    <source>
        <strain evidence="1">Duluth1</strain>
        <tissue evidence="1">Whole animal</tissue>
    </source>
</reference>
<comment type="caution">
    <text evidence="1">The sequence shown here is derived from an EMBL/GenBank/DDBJ whole genome shotgun (WGS) entry which is preliminary data.</text>
</comment>
<evidence type="ECO:0000313" key="2">
    <source>
        <dbReference type="Proteomes" id="UP000828390"/>
    </source>
</evidence>
<dbReference type="EMBL" id="JAIWYP010000009">
    <property type="protein sequence ID" value="KAH3771685.1"/>
    <property type="molecule type" value="Genomic_DNA"/>
</dbReference>
<dbReference type="Proteomes" id="UP000828390">
    <property type="component" value="Unassembled WGS sequence"/>
</dbReference>
<proteinExistence type="predicted"/>
<keyword evidence="2" id="KW-1185">Reference proteome</keyword>
<gene>
    <name evidence="1" type="ORF">DPMN_173013</name>
</gene>
<sequence>MIQRTASLPVPSVFSMMIRSLLQILLDHQYQGKTHEYGSDKIFATSFSHHKFSTPSQTQTYNTHMSLEVDQTLSYRRQDKKKLANLTTRRDGLKIPHSVC</sequence>
<reference evidence="1" key="2">
    <citation type="submission" date="2020-11" db="EMBL/GenBank/DDBJ databases">
        <authorList>
            <person name="McCartney M.A."/>
            <person name="Auch B."/>
            <person name="Kono T."/>
            <person name="Mallez S."/>
            <person name="Becker A."/>
            <person name="Gohl D.M."/>
            <person name="Silverstein K.A.T."/>
            <person name="Koren S."/>
            <person name="Bechman K.B."/>
            <person name="Herman A."/>
            <person name="Abrahante J.E."/>
            <person name="Garbe J."/>
        </authorList>
    </citation>
    <scope>NUCLEOTIDE SEQUENCE</scope>
    <source>
        <strain evidence="1">Duluth1</strain>
        <tissue evidence="1">Whole animal</tissue>
    </source>
</reference>
<protein>
    <submittedName>
        <fullName evidence="1">Uncharacterized protein</fullName>
    </submittedName>
</protein>
<name>A0A9D4E3B0_DREPO</name>
<dbReference type="AlphaFoldDB" id="A0A9D4E3B0"/>